<dbReference type="Gene3D" id="3.40.50.2300">
    <property type="match status" value="1"/>
</dbReference>
<dbReference type="KEGG" id="chyd:H4K34_04125"/>
<sequence length="252" mass="29153">MKYLIIEDESLAAERLQEKIQELKPDWNCLAIYGTLKELQENLAQAEADIAFVDIHLGDGSSFKALESLDIKMPLIFTTAYDQYAIRAFKLNSIDYLLKPIHIDDLKKAIQKFESQSLDNPQNLDWSQILKELKPSYKERFLVAHGEKLKTVNCADIAYFHASGKHCFLVDAEGHEYLVDQNLKDLLEQLNPEQFFQINRQYIIHLEYLDELLSYSKSRLKVIMKPALPEEGIVSAERSARFKAWLQGETKK</sequence>
<dbReference type="EMBL" id="CP060139">
    <property type="protein sequence ID" value="QNR25042.1"/>
    <property type="molecule type" value="Genomic_DNA"/>
</dbReference>
<dbReference type="Gene3D" id="2.40.50.1020">
    <property type="entry name" value="LytTr DNA-binding domain"/>
    <property type="match status" value="1"/>
</dbReference>
<dbReference type="GO" id="GO:0003677">
    <property type="term" value="F:DNA binding"/>
    <property type="evidence" value="ECO:0007669"/>
    <property type="project" value="InterPro"/>
</dbReference>
<dbReference type="SMART" id="SM00448">
    <property type="entry name" value="REC"/>
    <property type="match status" value="1"/>
</dbReference>
<reference evidence="5 6" key="1">
    <citation type="submission" date="2020-08" db="EMBL/GenBank/DDBJ databases">
        <title>Croceimicrobium hydrocarbonivorans gen. nov., sp. nov., a novel marine bacterium isolated from a bacterial consortium that degrades polyethylene terephthalate.</title>
        <authorList>
            <person name="Liu R."/>
        </authorList>
    </citation>
    <scope>NUCLEOTIDE SEQUENCE [LARGE SCALE GENOMIC DNA]</scope>
    <source>
        <strain evidence="5 6">A20-9</strain>
    </source>
</reference>
<accession>A0A7H0VH44</accession>
<keyword evidence="2" id="KW-0175">Coiled coil</keyword>
<evidence type="ECO:0000256" key="2">
    <source>
        <dbReference type="SAM" id="Coils"/>
    </source>
</evidence>
<dbReference type="SMART" id="SM00850">
    <property type="entry name" value="LytTR"/>
    <property type="match status" value="1"/>
</dbReference>
<dbReference type="Proteomes" id="UP000516305">
    <property type="component" value="Chromosome"/>
</dbReference>
<proteinExistence type="predicted"/>
<feature type="domain" description="Response regulatory" evidence="3">
    <location>
        <begin position="2"/>
        <end position="114"/>
    </location>
</feature>
<dbReference type="Pfam" id="PF04397">
    <property type="entry name" value="LytTR"/>
    <property type="match status" value="1"/>
</dbReference>
<dbReference type="GO" id="GO:0000156">
    <property type="term" value="F:phosphorelay response regulator activity"/>
    <property type="evidence" value="ECO:0007669"/>
    <property type="project" value="InterPro"/>
</dbReference>
<gene>
    <name evidence="5" type="ORF">H4K34_04125</name>
</gene>
<dbReference type="SUPFAM" id="SSF52172">
    <property type="entry name" value="CheY-like"/>
    <property type="match status" value="1"/>
</dbReference>
<dbReference type="RefSeq" id="WP_210759567.1">
    <property type="nucleotide sequence ID" value="NZ_CP060139.1"/>
</dbReference>
<dbReference type="Pfam" id="PF00072">
    <property type="entry name" value="Response_reg"/>
    <property type="match status" value="1"/>
</dbReference>
<dbReference type="PANTHER" id="PTHR37299">
    <property type="entry name" value="TRANSCRIPTIONAL REGULATOR-RELATED"/>
    <property type="match status" value="1"/>
</dbReference>
<dbReference type="PROSITE" id="PS50110">
    <property type="entry name" value="RESPONSE_REGULATORY"/>
    <property type="match status" value="1"/>
</dbReference>
<dbReference type="InterPro" id="IPR001789">
    <property type="entry name" value="Sig_transdc_resp-reg_receiver"/>
</dbReference>
<evidence type="ECO:0000259" key="4">
    <source>
        <dbReference type="PROSITE" id="PS50930"/>
    </source>
</evidence>
<evidence type="ECO:0000256" key="1">
    <source>
        <dbReference type="PROSITE-ProRule" id="PRU00169"/>
    </source>
</evidence>
<feature type="domain" description="HTH LytTR-type" evidence="4">
    <location>
        <begin position="141"/>
        <end position="248"/>
    </location>
</feature>
<feature type="modified residue" description="4-aspartylphosphate" evidence="1">
    <location>
        <position position="54"/>
    </location>
</feature>
<keyword evidence="1" id="KW-0597">Phosphoprotein</keyword>
<dbReference type="InterPro" id="IPR011006">
    <property type="entry name" value="CheY-like_superfamily"/>
</dbReference>
<name>A0A7H0VH44_9FLAO</name>
<dbReference type="InterPro" id="IPR007492">
    <property type="entry name" value="LytTR_DNA-bd_dom"/>
</dbReference>
<organism evidence="5 6">
    <name type="scientific">Croceimicrobium hydrocarbonivorans</name>
    <dbReference type="NCBI Taxonomy" id="2761580"/>
    <lineage>
        <taxon>Bacteria</taxon>
        <taxon>Pseudomonadati</taxon>
        <taxon>Bacteroidota</taxon>
        <taxon>Flavobacteriia</taxon>
        <taxon>Flavobacteriales</taxon>
        <taxon>Owenweeksiaceae</taxon>
        <taxon>Croceimicrobium</taxon>
    </lineage>
</organism>
<dbReference type="PROSITE" id="PS50930">
    <property type="entry name" value="HTH_LYTTR"/>
    <property type="match status" value="1"/>
</dbReference>
<evidence type="ECO:0000313" key="5">
    <source>
        <dbReference type="EMBL" id="QNR25042.1"/>
    </source>
</evidence>
<keyword evidence="6" id="KW-1185">Reference proteome</keyword>
<evidence type="ECO:0000313" key="6">
    <source>
        <dbReference type="Proteomes" id="UP000516305"/>
    </source>
</evidence>
<dbReference type="AlphaFoldDB" id="A0A7H0VH44"/>
<dbReference type="InterPro" id="IPR046947">
    <property type="entry name" value="LytR-like"/>
</dbReference>
<dbReference type="PANTHER" id="PTHR37299:SF1">
    <property type="entry name" value="STAGE 0 SPORULATION PROTEIN A HOMOLOG"/>
    <property type="match status" value="1"/>
</dbReference>
<evidence type="ECO:0000259" key="3">
    <source>
        <dbReference type="PROSITE" id="PS50110"/>
    </source>
</evidence>
<protein>
    <submittedName>
        <fullName evidence="5">Response regulator transcription factor</fullName>
    </submittedName>
</protein>
<feature type="coiled-coil region" evidence="2">
    <location>
        <begin position="29"/>
        <end position="56"/>
    </location>
</feature>